<keyword evidence="2" id="KW-1185">Reference proteome</keyword>
<accession>A0ABW0BW26</accession>
<evidence type="ECO:0000313" key="1">
    <source>
        <dbReference type="EMBL" id="MFC5191841.1"/>
    </source>
</evidence>
<name>A0ABW0BW26_9BACT</name>
<gene>
    <name evidence="1" type="ORF">ACFPIK_08685</name>
</gene>
<protein>
    <submittedName>
        <fullName evidence="1">Uncharacterized protein</fullName>
    </submittedName>
</protein>
<dbReference type="RefSeq" id="WP_377914267.1">
    <property type="nucleotide sequence ID" value="NZ_JBHSKS010000005.1"/>
</dbReference>
<dbReference type="EMBL" id="JBHSKS010000005">
    <property type="protein sequence ID" value="MFC5191841.1"/>
    <property type="molecule type" value="Genomic_DNA"/>
</dbReference>
<proteinExistence type="predicted"/>
<sequence>MKITLEIDKDKASAFLNFIRSLDFIKIKVQEDFEEPTKEEILQSIESGLKEVKEHQKGKIKLKEARAFLDEL</sequence>
<comment type="caution">
    <text evidence="1">The sequence shown here is derived from an EMBL/GenBank/DDBJ whole genome shotgun (WGS) entry which is preliminary data.</text>
</comment>
<reference evidence="2" key="1">
    <citation type="journal article" date="2019" name="Int. J. Syst. Evol. Microbiol.">
        <title>The Global Catalogue of Microorganisms (GCM) 10K type strain sequencing project: providing services to taxonomists for standard genome sequencing and annotation.</title>
        <authorList>
            <consortium name="The Broad Institute Genomics Platform"/>
            <consortium name="The Broad Institute Genome Sequencing Center for Infectious Disease"/>
            <person name="Wu L."/>
            <person name="Ma J."/>
        </authorList>
    </citation>
    <scope>NUCLEOTIDE SEQUENCE [LARGE SCALE GENOMIC DNA]</scope>
    <source>
        <strain evidence="2">CGMCC 1.7030</strain>
    </source>
</reference>
<organism evidence="1 2">
    <name type="scientific">Algoriphagus aquatilis</name>
    <dbReference type="NCBI Taxonomy" id="490186"/>
    <lineage>
        <taxon>Bacteria</taxon>
        <taxon>Pseudomonadati</taxon>
        <taxon>Bacteroidota</taxon>
        <taxon>Cytophagia</taxon>
        <taxon>Cytophagales</taxon>
        <taxon>Cyclobacteriaceae</taxon>
        <taxon>Algoriphagus</taxon>
    </lineage>
</organism>
<dbReference type="Proteomes" id="UP001596163">
    <property type="component" value="Unassembled WGS sequence"/>
</dbReference>
<evidence type="ECO:0000313" key="2">
    <source>
        <dbReference type="Proteomes" id="UP001596163"/>
    </source>
</evidence>